<evidence type="ECO:0000313" key="3">
    <source>
        <dbReference type="Proteomes" id="UP000652847"/>
    </source>
</evidence>
<dbReference type="Pfam" id="PF09858">
    <property type="entry name" value="DUF2085"/>
    <property type="match status" value="1"/>
</dbReference>
<protein>
    <submittedName>
        <fullName evidence="2">DUF2085 domain-containing protein</fullName>
    </submittedName>
</protein>
<dbReference type="Proteomes" id="UP000652847">
    <property type="component" value="Unassembled WGS sequence"/>
</dbReference>
<organism evidence="2 3">
    <name type="scientific">Blautia segnis</name>
    <dbReference type="NCBI Taxonomy" id="2763030"/>
    <lineage>
        <taxon>Bacteria</taxon>
        <taxon>Bacillati</taxon>
        <taxon>Bacillota</taxon>
        <taxon>Clostridia</taxon>
        <taxon>Lachnospirales</taxon>
        <taxon>Lachnospiraceae</taxon>
        <taxon>Blautia</taxon>
    </lineage>
</organism>
<keyword evidence="3" id="KW-1185">Reference proteome</keyword>
<reference evidence="2 3" key="1">
    <citation type="submission" date="2020-08" db="EMBL/GenBank/DDBJ databases">
        <title>Genome public.</title>
        <authorList>
            <person name="Liu C."/>
            <person name="Sun Q."/>
        </authorList>
    </citation>
    <scope>NUCLEOTIDE SEQUENCE [LARGE SCALE GENOMIC DNA]</scope>
    <source>
        <strain evidence="2 3">BX17</strain>
    </source>
</reference>
<feature type="transmembrane region" description="Helical" evidence="1">
    <location>
        <begin position="82"/>
        <end position="104"/>
    </location>
</feature>
<comment type="caution">
    <text evidence="2">The sequence shown here is derived from an EMBL/GenBank/DDBJ whole genome shotgun (WGS) entry which is preliminary data.</text>
</comment>
<dbReference type="EMBL" id="JACOOT010000012">
    <property type="protein sequence ID" value="MBC5650630.1"/>
    <property type="molecule type" value="Genomic_DNA"/>
</dbReference>
<keyword evidence="1" id="KW-0812">Transmembrane</keyword>
<keyword evidence="1" id="KW-1133">Transmembrane helix</keyword>
<name>A0A8I0DQC5_9FIRM</name>
<dbReference type="InterPro" id="IPR019206">
    <property type="entry name" value="DUF2085_TM"/>
</dbReference>
<proteinExistence type="predicted"/>
<accession>A0A8I0DQC5</accession>
<keyword evidence="1" id="KW-0472">Membrane</keyword>
<evidence type="ECO:0000256" key="1">
    <source>
        <dbReference type="SAM" id="Phobius"/>
    </source>
</evidence>
<feature type="transmembrane region" description="Helical" evidence="1">
    <location>
        <begin position="34"/>
        <end position="62"/>
    </location>
</feature>
<gene>
    <name evidence="2" type="ORF">H8S54_05770</name>
</gene>
<dbReference type="AlphaFoldDB" id="A0A8I0DQC5"/>
<sequence>MHIGKYSGCHQMPERSFFINGMQFPLCARCTGILAGYLVGVLLFVLKIFVPIELCLCFGLVMLGDWYMQYIDVLPSTNIRRFITGILCGIGYLQILIKIFYMVAKMV</sequence>
<evidence type="ECO:0000313" key="2">
    <source>
        <dbReference type="EMBL" id="MBC5650630.1"/>
    </source>
</evidence>